<dbReference type="InterPro" id="IPR039425">
    <property type="entry name" value="RNA_pol_sigma-70-like"/>
</dbReference>
<dbReference type="Proteomes" id="UP000318815">
    <property type="component" value="Unassembled WGS sequence"/>
</dbReference>
<dbReference type="SUPFAM" id="SSF88946">
    <property type="entry name" value="Sigma2 domain of RNA polymerase sigma factors"/>
    <property type="match status" value="1"/>
</dbReference>
<evidence type="ECO:0000259" key="6">
    <source>
        <dbReference type="Pfam" id="PF08281"/>
    </source>
</evidence>
<dbReference type="PANTHER" id="PTHR43133">
    <property type="entry name" value="RNA POLYMERASE ECF-TYPE SIGMA FACTO"/>
    <property type="match status" value="1"/>
</dbReference>
<evidence type="ECO:0000313" key="7">
    <source>
        <dbReference type="EMBL" id="TWV92766.1"/>
    </source>
</evidence>
<keyword evidence="4" id="KW-0804">Transcription</keyword>
<dbReference type="Pfam" id="PF04542">
    <property type="entry name" value="Sigma70_r2"/>
    <property type="match status" value="1"/>
</dbReference>
<proteinExistence type="inferred from homology"/>
<evidence type="ECO:0000313" key="8">
    <source>
        <dbReference type="Proteomes" id="UP000318815"/>
    </source>
</evidence>
<protein>
    <submittedName>
        <fullName evidence="7">Sigma-70 family RNA polymerase sigma factor</fullName>
    </submittedName>
</protein>
<feature type="domain" description="RNA polymerase sigma-70 region 2" evidence="5">
    <location>
        <begin position="25"/>
        <end position="91"/>
    </location>
</feature>
<dbReference type="Pfam" id="PF08281">
    <property type="entry name" value="Sigma70_r4_2"/>
    <property type="match status" value="1"/>
</dbReference>
<organism evidence="7 8">
    <name type="scientific">Chitinophaga pinensis</name>
    <dbReference type="NCBI Taxonomy" id="79329"/>
    <lineage>
        <taxon>Bacteria</taxon>
        <taxon>Pseudomonadati</taxon>
        <taxon>Bacteroidota</taxon>
        <taxon>Chitinophagia</taxon>
        <taxon>Chitinophagales</taxon>
        <taxon>Chitinophagaceae</taxon>
        <taxon>Chitinophaga</taxon>
    </lineage>
</organism>
<dbReference type="OrthoDB" id="9150024at2"/>
<dbReference type="InterPro" id="IPR013249">
    <property type="entry name" value="RNA_pol_sigma70_r4_t2"/>
</dbReference>
<comment type="similarity">
    <text evidence="1">Belongs to the sigma-70 factor family. ECF subfamily.</text>
</comment>
<dbReference type="InterPro" id="IPR007627">
    <property type="entry name" value="RNA_pol_sigma70_r2"/>
</dbReference>
<keyword evidence="3" id="KW-0731">Sigma factor</keyword>
<evidence type="ECO:0000256" key="4">
    <source>
        <dbReference type="ARBA" id="ARBA00023163"/>
    </source>
</evidence>
<keyword evidence="2" id="KW-0805">Transcription regulation</keyword>
<dbReference type="CDD" id="cd06171">
    <property type="entry name" value="Sigma70_r4"/>
    <property type="match status" value="1"/>
</dbReference>
<dbReference type="GO" id="GO:0016987">
    <property type="term" value="F:sigma factor activity"/>
    <property type="evidence" value="ECO:0007669"/>
    <property type="project" value="UniProtKB-KW"/>
</dbReference>
<evidence type="ECO:0000256" key="1">
    <source>
        <dbReference type="ARBA" id="ARBA00010641"/>
    </source>
</evidence>
<dbReference type="InterPro" id="IPR013325">
    <property type="entry name" value="RNA_pol_sigma_r2"/>
</dbReference>
<dbReference type="InterPro" id="IPR036388">
    <property type="entry name" value="WH-like_DNA-bd_sf"/>
</dbReference>
<dbReference type="PANTHER" id="PTHR43133:SF46">
    <property type="entry name" value="RNA POLYMERASE SIGMA-70 FACTOR ECF SUBFAMILY"/>
    <property type="match status" value="1"/>
</dbReference>
<dbReference type="NCBIfam" id="TIGR02937">
    <property type="entry name" value="sigma70-ECF"/>
    <property type="match status" value="1"/>
</dbReference>
<dbReference type="SUPFAM" id="SSF88659">
    <property type="entry name" value="Sigma3 and sigma4 domains of RNA polymerase sigma factors"/>
    <property type="match status" value="1"/>
</dbReference>
<evidence type="ECO:0000256" key="2">
    <source>
        <dbReference type="ARBA" id="ARBA00023015"/>
    </source>
</evidence>
<dbReference type="Gene3D" id="1.10.10.10">
    <property type="entry name" value="Winged helix-like DNA-binding domain superfamily/Winged helix DNA-binding domain"/>
    <property type="match status" value="1"/>
</dbReference>
<dbReference type="EMBL" id="VOHS01000064">
    <property type="protein sequence ID" value="TWV92766.1"/>
    <property type="molecule type" value="Genomic_DNA"/>
</dbReference>
<dbReference type="GO" id="GO:0003677">
    <property type="term" value="F:DNA binding"/>
    <property type="evidence" value="ECO:0007669"/>
    <property type="project" value="InterPro"/>
</dbReference>
<dbReference type="InterPro" id="IPR013324">
    <property type="entry name" value="RNA_pol_sigma_r3/r4-like"/>
</dbReference>
<evidence type="ECO:0000256" key="3">
    <source>
        <dbReference type="ARBA" id="ARBA00023082"/>
    </source>
</evidence>
<comment type="caution">
    <text evidence="7">The sequence shown here is derived from an EMBL/GenBank/DDBJ whole genome shotgun (WGS) entry which is preliminary data.</text>
</comment>
<evidence type="ECO:0000259" key="5">
    <source>
        <dbReference type="Pfam" id="PF04542"/>
    </source>
</evidence>
<feature type="domain" description="RNA polymerase sigma factor 70 region 4 type 2" evidence="6">
    <location>
        <begin position="123"/>
        <end position="175"/>
    </location>
</feature>
<gene>
    <name evidence="7" type="ORF">FEF09_27965</name>
</gene>
<dbReference type="AlphaFoldDB" id="A0A5C6LJB4"/>
<name>A0A5C6LJB4_9BACT</name>
<accession>A0A5C6LJB4</accession>
<dbReference type="InterPro" id="IPR014284">
    <property type="entry name" value="RNA_pol_sigma-70_dom"/>
</dbReference>
<dbReference type="GO" id="GO:0006352">
    <property type="term" value="P:DNA-templated transcription initiation"/>
    <property type="evidence" value="ECO:0007669"/>
    <property type="project" value="InterPro"/>
</dbReference>
<reference evidence="7 8" key="1">
    <citation type="submission" date="2019-08" db="EMBL/GenBank/DDBJ databases">
        <title>Whole genome sequencing of chitin degrading bacteria Chitinophaga pinensis YS16.</title>
        <authorList>
            <person name="Singh R.P."/>
            <person name="Manchanda G."/>
            <person name="Maurya I.K."/>
            <person name="Joshi N.K."/>
            <person name="Srivastava A.K."/>
        </authorList>
    </citation>
    <scope>NUCLEOTIDE SEQUENCE [LARGE SCALE GENOMIC DNA]</scope>
    <source>
        <strain evidence="7 8">YS-16</strain>
    </source>
</reference>
<keyword evidence="8" id="KW-1185">Reference proteome</keyword>
<sequence length="193" mass="22652">MYGLSGEQLLWDAVRNSDVKGLEALYKQYNEALYSYGKKFTGDTHLVEDAVQETFISIWKYRERLSVTSMFNLYIFKSFRNHLFRLIKEQQNIAYQEDDLSFSFELGFDARFIEGEEAAMLSAQIRQALSRLTSRQREIIWFRFFEGRSFEEIAEIMDMQVRATYKLSARALASLKEIMEGPALLLLLSFLKN</sequence>
<dbReference type="Gene3D" id="1.10.1740.10">
    <property type="match status" value="1"/>
</dbReference>